<dbReference type="Proteomes" id="UP000290289">
    <property type="component" value="Chromosome 13"/>
</dbReference>
<organism evidence="1 2">
    <name type="scientific">Malus domestica</name>
    <name type="common">Apple</name>
    <name type="synonym">Pyrus malus</name>
    <dbReference type="NCBI Taxonomy" id="3750"/>
    <lineage>
        <taxon>Eukaryota</taxon>
        <taxon>Viridiplantae</taxon>
        <taxon>Streptophyta</taxon>
        <taxon>Embryophyta</taxon>
        <taxon>Tracheophyta</taxon>
        <taxon>Spermatophyta</taxon>
        <taxon>Magnoliopsida</taxon>
        <taxon>eudicotyledons</taxon>
        <taxon>Gunneridae</taxon>
        <taxon>Pentapetalae</taxon>
        <taxon>rosids</taxon>
        <taxon>fabids</taxon>
        <taxon>Rosales</taxon>
        <taxon>Rosaceae</taxon>
        <taxon>Amygdaloideae</taxon>
        <taxon>Maleae</taxon>
        <taxon>Malus</taxon>
    </lineage>
</organism>
<proteinExistence type="predicted"/>
<evidence type="ECO:0000313" key="1">
    <source>
        <dbReference type="EMBL" id="RXH78886.1"/>
    </source>
</evidence>
<protein>
    <submittedName>
        <fullName evidence="1">Uncharacterized protein</fullName>
    </submittedName>
</protein>
<gene>
    <name evidence="1" type="ORF">DVH24_006956</name>
</gene>
<name>A0A498I5V1_MALDO</name>
<dbReference type="AlphaFoldDB" id="A0A498I5V1"/>
<sequence>MRPFGSSLASGSIGTPKLSEFAREQSHDGNKTMRAWSGPKADNILLRQSRARDVVGAQAVTSHIAQGSGSCKLCITRHFWELTGFGFHRNSEVKRVRTRAYRAFPGWVTHWEVLVNKTMRAWSWPKKDNIMPRRSRARDVVGALAGM</sequence>
<dbReference type="EMBL" id="RDQH01000339">
    <property type="protein sequence ID" value="RXH78886.1"/>
    <property type="molecule type" value="Genomic_DNA"/>
</dbReference>
<accession>A0A498I5V1</accession>
<comment type="caution">
    <text evidence="1">The sequence shown here is derived from an EMBL/GenBank/DDBJ whole genome shotgun (WGS) entry which is preliminary data.</text>
</comment>
<reference evidence="1 2" key="1">
    <citation type="submission" date="2018-10" db="EMBL/GenBank/DDBJ databases">
        <title>A high-quality apple genome assembly.</title>
        <authorList>
            <person name="Hu J."/>
        </authorList>
    </citation>
    <scope>NUCLEOTIDE SEQUENCE [LARGE SCALE GENOMIC DNA]</scope>
    <source>
        <strain evidence="2">cv. HFTH1</strain>
        <tissue evidence="1">Young leaf</tissue>
    </source>
</reference>
<evidence type="ECO:0000313" key="2">
    <source>
        <dbReference type="Proteomes" id="UP000290289"/>
    </source>
</evidence>
<keyword evidence="2" id="KW-1185">Reference proteome</keyword>